<organism evidence="2 3">
    <name type="scientific">Batillaria attramentaria</name>
    <dbReference type="NCBI Taxonomy" id="370345"/>
    <lineage>
        <taxon>Eukaryota</taxon>
        <taxon>Metazoa</taxon>
        <taxon>Spiralia</taxon>
        <taxon>Lophotrochozoa</taxon>
        <taxon>Mollusca</taxon>
        <taxon>Gastropoda</taxon>
        <taxon>Caenogastropoda</taxon>
        <taxon>Sorbeoconcha</taxon>
        <taxon>Cerithioidea</taxon>
        <taxon>Batillariidae</taxon>
        <taxon>Batillaria</taxon>
    </lineage>
</organism>
<dbReference type="Proteomes" id="UP001519460">
    <property type="component" value="Unassembled WGS sequence"/>
</dbReference>
<name>A0ABD0LCQ8_9CAEN</name>
<protein>
    <submittedName>
        <fullName evidence="2">Uncharacterized protein</fullName>
    </submittedName>
</protein>
<feature type="region of interest" description="Disordered" evidence="1">
    <location>
        <begin position="150"/>
        <end position="169"/>
    </location>
</feature>
<evidence type="ECO:0000256" key="1">
    <source>
        <dbReference type="SAM" id="MobiDB-lite"/>
    </source>
</evidence>
<evidence type="ECO:0000313" key="3">
    <source>
        <dbReference type="Proteomes" id="UP001519460"/>
    </source>
</evidence>
<sequence length="191" mass="21130">MTSHPGRVAPNRPCAVLPIDTSELTAILGIGAKILLLSPPTPFCRLSAMTPSDGTSLSFGTTRLLFKVTQAIPMAVACDECWLASNLKVETSFSWRDANGVFESSNNGGGCYTCLSHRQRDKSSSTARRLSLEYCQFNMESRAKLRTVQRAAQQTTSRSNTKSWGKNPQTTRLQLPWSMLDSQHSKCQHRF</sequence>
<gene>
    <name evidence="2" type="ORF">BaRGS_00011607</name>
</gene>
<reference evidence="2 3" key="1">
    <citation type="journal article" date="2023" name="Sci. Data">
        <title>Genome assembly of the Korean intertidal mud-creeper Batillaria attramentaria.</title>
        <authorList>
            <person name="Patra A.K."/>
            <person name="Ho P.T."/>
            <person name="Jun S."/>
            <person name="Lee S.J."/>
            <person name="Kim Y."/>
            <person name="Won Y.J."/>
        </authorList>
    </citation>
    <scope>NUCLEOTIDE SEQUENCE [LARGE SCALE GENOMIC DNA]</scope>
    <source>
        <strain evidence="2">Wonlab-2016</strain>
    </source>
</reference>
<dbReference type="EMBL" id="JACVVK020000061">
    <property type="protein sequence ID" value="KAK7497077.1"/>
    <property type="molecule type" value="Genomic_DNA"/>
</dbReference>
<evidence type="ECO:0000313" key="2">
    <source>
        <dbReference type="EMBL" id="KAK7497077.1"/>
    </source>
</evidence>
<proteinExistence type="predicted"/>
<dbReference type="AlphaFoldDB" id="A0ABD0LCQ8"/>
<accession>A0ABD0LCQ8</accession>
<keyword evidence="3" id="KW-1185">Reference proteome</keyword>
<comment type="caution">
    <text evidence="2">The sequence shown here is derived from an EMBL/GenBank/DDBJ whole genome shotgun (WGS) entry which is preliminary data.</text>
</comment>